<evidence type="ECO:0000259" key="8">
    <source>
        <dbReference type="PROSITE" id="PS50850"/>
    </source>
</evidence>
<reference evidence="9 10" key="1">
    <citation type="journal article" date="2015" name="Stand. Genomic Sci.">
        <title>Complete genome sequence and description of Salinispira pacifica gen. nov., sp. nov., a novel spirochaete isolated form a hypersaline microbial mat.</title>
        <authorList>
            <person name="Ben Hania W."/>
            <person name="Joseph M."/>
            <person name="Schumann P."/>
            <person name="Bunk B."/>
            <person name="Fiebig A."/>
            <person name="Sproer C."/>
            <person name="Klenk H.P."/>
            <person name="Fardeau M.L."/>
            <person name="Spring S."/>
        </authorList>
    </citation>
    <scope>NUCLEOTIDE SEQUENCE [LARGE SCALE GENOMIC DNA]</scope>
    <source>
        <strain evidence="9 10">L21-RPul-D2</strain>
    </source>
</reference>
<dbReference type="Gene3D" id="2.120.10.30">
    <property type="entry name" value="TolB, C-terminal domain"/>
    <property type="match status" value="1"/>
</dbReference>
<dbReference type="PANTHER" id="PTHR23506:SF23">
    <property type="entry name" value="GH10249P"/>
    <property type="match status" value="1"/>
</dbReference>
<dbReference type="SUPFAM" id="SSF103473">
    <property type="entry name" value="MFS general substrate transporter"/>
    <property type="match status" value="1"/>
</dbReference>
<evidence type="ECO:0000313" key="9">
    <source>
        <dbReference type="EMBL" id="AHC15589.1"/>
    </source>
</evidence>
<feature type="transmembrane region" description="Helical" evidence="7">
    <location>
        <begin position="792"/>
        <end position="811"/>
    </location>
</feature>
<dbReference type="GO" id="GO:0022857">
    <property type="term" value="F:transmembrane transporter activity"/>
    <property type="evidence" value="ECO:0007669"/>
    <property type="project" value="InterPro"/>
</dbReference>
<feature type="transmembrane region" description="Helical" evidence="7">
    <location>
        <begin position="841"/>
        <end position="865"/>
    </location>
</feature>
<evidence type="ECO:0000256" key="3">
    <source>
        <dbReference type="ARBA" id="ARBA00022692"/>
    </source>
</evidence>
<evidence type="ECO:0000256" key="7">
    <source>
        <dbReference type="SAM" id="Phobius"/>
    </source>
</evidence>
<dbReference type="PROSITE" id="PS50850">
    <property type="entry name" value="MFS"/>
    <property type="match status" value="1"/>
</dbReference>
<dbReference type="Proteomes" id="UP000018680">
    <property type="component" value="Chromosome"/>
</dbReference>
<keyword evidence="10" id="KW-1185">Reference proteome</keyword>
<evidence type="ECO:0000256" key="2">
    <source>
        <dbReference type="ARBA" id="ARBA00022448"/>
    </source>
</evidence>
<feature type="transmembrane region" description="Helical" evidence="7">
    <location>
        <begin position="633"/>
        <end position="653"/>
    </location>
</feature>
<feature type="transmembrane region" description="Helical" evidence="7">
    <location>
        <begin position="703"/>
        <end position="721"/>
    </location>
</feature>
<feature type="transmembrane region" description="Helical" evidence="7">
    <location>
        <begin position="6"/>
        <end position="23"/>
    </location>
</feature>
<evidence type="ECO:0000313" key="10">
    <source>
        <dbReference type="Proteomes" id="UP000018680"/>
    </source>
</evidence>
<feature type="transmembrane region" description="Helical" evidence="7">
    <location>
        <begin position="905"/>
        <end position="923"/>
    </location>
</feature>
<proteinExistence type="predicted"/>
<dbReference type="InterPro" id="IPR036259">
    <property type="entry name" value="MFS_trans_sf"/>
</dbReference>
<sequence length="1020" mass="113153">MKKGYIWLIPVVLIISGIGLLFLESGSRFENPLRSSYEFDYPVFATGDSVGNHYVIDTSLRRVSKISGNGELVYRLDGGSREDNRFFYANQISVTPEGYLFLLDETRDAKGFYVLRERILLYSPRGKLLSVVYEREYPPGHNDPTLVQRNRILGLNAVEPGMLRFFILEEDALTPVTITYSLPDGNGPSENTEERVAQKTEEQAESAVSRSVPHRIQKAEPIQVDQAMLYIADAVHSVSGAVATFRDGTIRRLSAAGENRILFNGTSENPPGVVPWELGSAGGDIVFVDLEHKEIRNVSGETLIGREQIMASMNLEDLYPYNYYRLDISPDGRIYTTNDEGIVIYDQGDISFVTSARLGPGRTLGRILWWVGVILTVSGAVLLLWIIYSRIFEGNLPPVLVRSMAVVLLVVAVGALSTFLLINNFNNRYTGIIFQRISQMIQVLPLVIDGDSFSEIESQEDFGNEEYMEIRNTFIDAFNNNRDEWNKGYYFALYRIIDDRLYGFMYMNGGISMYHPFDWLGGDENPGVYDLALDGRIATEMDTDISGDWIYGVGPIYNSRGEVVALFETGTDLYTMNQENRVLIRELIWELVTVLIVLILLMIELTVLSSLLKERRLATPPLSSRDEGFSDGNLARPLVFLYFTAVSFSIAFLPLLSRDLYQPLAGLSRDVVIALPLSLEMAFFGIATVLTSILIAHRGWKGVFAVSLVISALGLLLSALAGSLPAFLLARSLTGLGTGMGYIALRSFINKEGREKLRNQAYSNFYSGMIAGINVGLVLGASLAGLVGYRNVFLMGMALTGMTGILFAFLYRDTRFFWEQDTRGELGHGRALLTMIHSPRLWMYFVLLILPTYVAAAYVSFYFPLFAEARGLSTPEIGRFLIVNGLFIVYLGPPLSRLVEKHLGSFWGSLLGSLMWGAALILAGLSGNIWSAALVLILMGLTEGFAVSSQNGLYFSQKIVHVVGQDRATGYFELMGKLGETIGPVVFAAVLVLGQRQGLILLGIAIAVIAIPYVFIRKAD</sequence>
<feature type="transmembrane region" description="Helical" evidence="7">
    <location>
        <begin position="400"/>
        <end position="422"/>
    </location>
</feature>
<feature type="compositionally biased region" description="Basic and acidic residues" evidence="6">
    <location>
        <begin position="192"/>
        <end position="202"/>
    </location>
</feature>
<dbReference type="SUPFAM" id="SSF63829">
    <property type="entry name" value="Calcium-dependent phosphotriesterase"/>
    <property type="match status" value="1"/>
</dbReference>
<dbReference type="STRING" id="1307761.L21SP2_2226"/>
<dbReference type="KEGG" id="slr:L21SP2_2226"/>
<feature type="transmembrane region" description="Helical" evidence="7">
    <location>
        <begin position="765"/>
        <end position="786"/>
    </location>
</feature>
<evidence type="ECO:0000256" key="6">
    <source>
        <dbReference type="SAM" id="MobiDB-lite"/>
    </source>
</evidence>
<keyword evidence="3 7" id="KW-0812">Transmembrane</keyword>
<evidence type="ECO:0000256" key="4">
    <source>
        <dbReference type="ARBA" id="ARBA00022989"/>
    </source>
</evidence>
<comment type="subcellular location">
    <subcellularLocation>
        <location evidence="1">Membrane</location>
        <topology evidence="1">Multi-pass membrane protein</topology>
    </subcellularLocation>
</comment>
<feature type="transmembrane region" description="Helical" evidence="7">
    <location>
        <begin position="974"/>
        <end position="993"/>
    </location>
</feature>
<feature type="transmembrane region" description="Helical" evidence="7">
    <location>
        <begin position="929"/>
        <end position="948"/>
    </location>
</feature>
<dbReference type="InterPro" id="IPR011701">
    <property type="entry name" value="MFS"/>
</dbReference>
<dbReference type="PANTHER" id="PTHR23506">
    <property type="entry name" value="GH10249P"/>
    <property type="match status" value="1"/>
</dbReference>
<dbReference type="HOGENOM" id="CLU_297308_0_0_12"/>
<keyword evidence="5 7" id="KW-0472">Membrane</keyword>
<feature type="transmembrane region" description="Helical" evidence="7">
    <location>
        <begin position="727"/>
        <end position="745"/>
    </location>
</feature>
<keyword evidence="4 7" id="KW-1133">Transmembrane helix</keyword>
<dbReference type="Gene3D" id="1.20.1250.20">
    <property type="entry name" value="MFS general substrate transporter like domains"/>
    <property type="match status" value="1"/>
</dbReference>
<accession>V5WJ71</accession>
<dbReference type="GO" id="GO:0016020">
    <property type="term" value="C:membrane"/>
    <property type="evidence" value="ECO:0007669"/>
    <property type="project" value="UniProtKB-SubCell"/>
</dbReference>
<protein>
    <recommendedName>
        <fullName evidence="8">Major facilitator superfamily (MFS) profile domain-containing protein</fullName>
    </recommendedName>
</protein>
<feature type="transmembrane region" description="Helical" evidence="7">
    <location>
        <begin position="587"/>
        <end position="612"/>
    </location>
</feature>
<feature type="region of interest" description="Disordered" evidence="6">
    <location>
        <begin position="181"/>
        <end position="212"/>
    </location>
</feature>
<feature type="transmembrane region" description="Helical" evidence="7">
    <location>
        <begin position="877"/>
        <end position="893"/>
    </location>
</feature>
<keyword evidence="2" id="KW-0813">Transport</keyword>
<feature type="transmembrane region" description="Helical" evidence="7">
    <location>
        <begin position="999"/>
        <end position="1016"/>
    </location>
</feature>
<organism evidence="9 10">
    <name type="scientific">Salinispira pacifica</name>
    <dbReference type="NCBI Taxonomy" id="1307761"/>
    <lineage>
        <taxon>Bacteria</taxon>
        <taxon>Pseudomonadati</taxon>
        <taxon>Spirochaetota</taxon>
        <taxon>Spirochaetia</taxon>
        <taxon>Spirochaetales</taxon>
        <taxon>Spirochaetaceae</taxon>
        <taxon>Salinispira</taxon>
    </lineage>
</organism>
<dbReference type="AlphaFoldDB" id="V5WJ71"/>
<gene>
    <name evidence="9" type="ORF">L21SP2_2226</name>
</gene>
<feature type="transmembrane region" description="Helical" evidence="7">
    <location>
        <begin position="501"/>
        <end position="517"/>
    </location>
</feature>
<feature type="transmembrane region" description="Helical" evidence="7">
    <location>
        <begin position="367"/>
        <end position="388"/>
    </location>
</feature>
<feature type="transmembrane region" description="Helical" evidence="7">
    <location>
        <begin position="673"/>
        <end position="696"/>
    </location>
</feature>
<evidence type="ECO:0000256" key="1">
    <source>
        <dbReference type="ARBA" id="ARBA00004141"/>
    </source>
</evidence>
<dbReference type="InterPro" id="IPR020846">
    <property type="entry name" value="MFS_dom"/>
</dbReference>
<dbReference type="InterPro" id="IPR050930">
    <property type="entry name" value="MFS_Vesicular_Transporter"/>
</dbReference>
<feature type="domain" description="Major facilitator superfamily (MFS) profile" evidence="8">
    <location>
        <begin position="590"/>
        <end position="1020"/>
    </location>
</feature>
<dbReference type="Pfam" id="PF07690">
    <property type="entry name" value="MFS_1"/>
    <property type="match status" value="1"/>
</dbReference>
<dbReference type="EMBL" id="CP006939">
    <property type="protein sequence ID" value="AHC15589.1"/>
    <property type="molecule type" value="Genomic_DNA"/>
</dbReference>
<dbReference type="RefSeq" id="WP_024268493.1">
    <property type="nucleotide sequence ID" value="NC_023035.1"/>
</dbReference>
<evidence type="ECO:0000256" key="5">
    <source>
        <dbReference type="ARBA" id="ARBA00023136"/>
    </source>
</evidence>
<name>V5WJ71_9SPIO</name>
<dbReference type="InterPro" id="IPR011042">
    <property type="entry name" value="6-blade_b-propeller_TolB-like"/>
</dbReference>
<dbReference type="eggNOG" id="COG2814">
    <property type="taxonomic scope" value="Bacteria"/>
</dbReference>